<feature type="compositionally biased region" description="Polar residues" evidence="1">
    <location>
        <begin position="77"/>
        <end position="89"/>
    </location>
</feature>
<sequence length="272" mass="30358">MAWVLYLAHKLLSVPVKESVKREPNYRERAENQPHLPPSLRGTEERVRQSLTRRGRTRPFVSFLHEQEATMPRQGFAQRSNARTGNETTSAKETKNSQKETQPSKESKKANTRTHATIQTVTTCSPSAVFRGRGGGPVWGCQYDEDEDEGGDEGGLGSENRMQSEGARTSAARRTTGSRRGWVHGSFAPHHGFHAPNSVPTTRRKENSARRKTALPTTPSKKQPPTRVTRQRVQRQKETPPSNNIRRNTPSMGKTLFSSHKVGEIVAVLCKG</sequence>
<protein>
    <submittedName>
        <fullName evidence="2">Uncharacterized protein</fullName>
    </submittedName>
</protein>
<reference evidence="2" key="1">
    <citation type="submission" date="2023-03" db="EMBL/GenBank/DDBJ databases">
        <title>Massive genome expansion in bonnet fungi (Mycena s.s.) driven by repeated elements and novel gene families across ecological guilds.</title>
        <authorList>
            <consortium name="Lawrence Berkeley National Laboratory"/>
            <person name="Harder C.B."/>
            <person name="Miyauchi S."/>
            <person name="Viragh M."/>
            <person name="Kuo A."/>
            <person name="Thoen E."/>
            <person name="Andreopoulos B."/>
            <person name="Lu D."/>
            <person name="Skrede I."/>
            <person name="Drula E."/>
            <person name="Henrissat B."/>
            <person name="Morin E."/>
            <person name="Kohler A."/>
            <person name="Barry K."/>
            <person name="LaButti K."/>
            <person name="Morin E."/>
            <person name="Salamov A."/>
            <person name="Lipzen A."/>
            <person name="Mereny Z."/>
            <person name="Hegedus B."/>
            <person name="Baldrian P."/>
            <person name="Stursova M."/>
            <person name="Weitz H."/>
            <person name="Taylor A."/>
            <person name="Grigoriev I.V."/>
            <person name="Nagy L.G."/>
            <person name="Martin F."/>
            <person name="Kauserud H."/>
        </authorList>
    </citation>
    <scope>NUCLEOTIDE SEQUENCE</scope>
    <source>
        <strain evidence="2">CBHHK200</strain>
    </source>
</reference>
<feature type="region of interest" description="Disordered" evidence="1">
    <location>
        <begin position="18"/>
        <end position="120"/>
    </location>
</feature>
<dbReference type="Proteomes" id="UP001218188">
    <property type="component" value="Unassembled WGS sequence"/>
</dbReference>
<dbReference type="EMBL" id="JARJCM010000139">
    <property type="protein sequence ID" value="KAJ7026387.1"/>
    <property type="molecule type" value="Genomic_DNA"/>
</dbReference>
<comment type="caution">
    <text evidence="2">The sequence shown here is derived from an EMBL/GenBank/DDBJ whole genome shotgun (WGS) entry which is preliminary data.</text>
</comment>
<evidence type="ECO:0000256" key="1">
    <source>
        <dbReference type="SAM" id="MobiDB-lite"/>
    </source>
</evidence>
<evidence type="ECO:0000313" key="3">
    <source>
        <dbReference type="Proteomes" id="UP001218188"/>
    </source>
</evidence>
<feature type="compositionally biased region" description="Acidic residues" evidence="1">
    <location>
        <begin position="143"/>
        <end position="152"/>
    </location>
</feature>
<evidence type="ECO:0000313" key="2">
    <source>
        <dbReference type="EMBL" id="KAJ7026387.1"/>
    </source>
</evidence>
<feature type="compositionally biased region" description="Low complexity" evidence="1">
    <location>
        <begin position="164"/>
        <end position="180"/>
    </location>
</feature>
<dbReference type="AlphaFoldDB" id="A0AAD6SFR6"/>
<keyword evidence="3" id="KW-1185">Reference proteome</keyword>
<feature type="compositionally biased region" description="Basic and acidic residues" evidence="1">
    <location>
        <begin position="18"/>
        <end position="32"/>
    </location>
</feature>
<proteinExistence type="predicted"/>
<feature type="region of interest" description="Disordered" evidence="1">
    <location>
        <begin position="139"/>
        <end position="255"/>
    </location>
</feature>
<gene>
    <name evidence="2" type="ORF">C8F04DRAFT_1190586</name>
</gene>
<accession>A0AAD6SFR6</accession>
<feature type="compositionally biased region" description="Polar residues" evidence="1">
    <location>
        <begin position="239"/>
        <end position="255"/>
    </location>
</feature>
<organism evidence="2 3">
    <name type="scientific">Mycena alexandri</name>
    <dbReference type="NCBI Taxonomy" id="1745969"/>
    <lineage>
        <taxon>Eukaryota</taxon>
        <taxon>Fungi</taxon>
        <taxon>Dikarya</taxon>
        <taxon>Basidiomycota</taxon>
        <taxon>Agaricomycotina</taxon>
        <taxon>Agaricomycetes</taxon>
        <taxon>Agaricomycetidae</taxon>
        <taxon>Agaricales</taxon>
        <taxon>Marasmiineae</taxon>
        <taxon>Mycenaceae</taxon>
        <taxon>Mycena</taxon>
    </lineage>
</organism>
<name>A0AAD6SFR6_9AGAR</name>
<feature type="compositionally biased region" description="Basic and acidic residues" evidence="1">
    <location>
        <begin position="90"/>
        <end position="109"/>
    </location>
</feature>